<dbReference type="EC" id="2.1.1.130" evidence="9"/>
<dbReference type="PIRSF" id="PIRSF036427">
    <property type="entry name" value="Precrrn-2_mtase"/>
    <property type="match status" value="1"/>
</dbReference>
<sequence>MRKGILYGVSVGTGDPELITVKGLKILQNTRIIAFPAGVGARSGLAEEIIKNWLDEDQRTLKLHFPYTRDEKVLEQAWDEAAARVWPYLERGEDVAFACEGDVNFYSTFTYLALTLKQKYAEAEVRTIPGVCSPMAAASSLGIPLTMRDERLVILPALYSLEQLERAIEWADVLVLMKVGSVYSRVWEFLKRKNLLRDSWIVERATFADQVIYRDLLARPSLELSYFSLWIVRVRRDGLPKNLAAFP</sequence>
<dbReference type="EMBL" id="JBAFSM010000062">
    <property type="protein sequence ID" value="MEG3439837.1"/>
    <property type="molecule type" value="Genomic_DNA"/>
</dbReference>
<evidence type="ECO:0000256" key="4">
    <source>
        <dbReference type="ARBA" id="ARBA00022603"/>
    </source>
</evidence>
<dbReference type="CDD" id="cd11645">
    <property type="entry name" value="Precorrin_2_C20_MT"/>
    <property type="match status" value="1"/>
</dbReference>
<dbReference type="NCBIfam" id="TIGR01467">
    <property type="entry name" value="cobI_cbiL"/>
    <property type="match status" value="1"/>
</dbReference>
<dbReference type="Pfam" id="PF00590">
    <property type="entry name" value="TP_methylase"/>
    <property type="match status" value="1"/>
</dbReference>
<dbReference type="AlphaFoldDB" id="A0AAW9QZC2"/>
<dbReference type="PANTHER" id="PTHR43467:SF2">
    <property type="entry name" value="COBALT-PRECORRIN-2 C(20)-METHYLTRANSFERASE"/>
    <property type="match status" value="1"/>
</dbReference>
<dbReference type="InterPro" id="IPR014776">
    <property type="entry name" value="4pyrrole_Mease_sub2"/>
</dbReference>
<feature type="domain" description="Tetrapyrrole methylase" evidence="8">
    <location>
        <begin position="6"/>
        <end position="218"/>
    </location>
</feature>
<evidence type="ECO:0000256" key="3">
    <source>
        <dbReference type="ARBA" id="ARBA00022573"/>
    </source>
</evidence>
<dbReference type="Proteomes" id="UP001328733">
    <property type="component" value="Unassembled WGS sequence"/>
</dbReference>
<evidence type="ECO:0000256" key="5">
    <source>
        <dbReference type="ARBA" id="ARBA00022679"/>
    </source>
</evidence>
<evidence type="ECO:0000256" key="2">
    <source>
        <dbReference type="ARBA" id="ARBA00005879"/>
    </source>
</evidence>
<comment type="caution">
    <text evidence="9">The sequence shown here is derived from an EMBL/GenBank/DDBJ whole genome shotgun (WGS) entry which is preliminary data.</text>
</comment>
<evidence type="ECO:0000256" key="1">
    <source>
        <dbReference type="ARBA" id="ARBA00004953"/>
    </source>
</evidence>
<keyword evidence="3" id="KW-0169">Cobalamin biosynthesis</keyword>
<dbReference type="PANTHER" id="PTHR43467">
    <property type="entry name" value="COBALT-PRECORRIN-2 C(20)-METHYLTRANSFERASE"/>
    <property type="match status" value="1"/>
</dbReference>
<dbReference type="InterPro" id="IPR000878">
    <property type="entry name" value="4pyrrol_Mease"/>
</dbReference>
<keyword evidence="10" id="KW-1185">Reference proteome</keyword>
<dbReference type="Gene3D" id="3.40.1010.10">
    <property type="entry name" value="Cobalt-precorrin-4 Transmethylase, Domain 1"/>
    <property type="match status" value="1"/>
</dbReference>
<accession>A0AAW9QZC2</accession>
<comment type="pathway">
    <text evidence="1">Cofactor biosynthesis; adenosylcobalamin biosynthesis.</text>
</comment>
<evidence type="ECO:0000256" key="7">
    <source>
        <dbReference type="PIRNR" id="PIRNR036427"/>
    </source>
</evidence>
<dbReference type="InterPro" id="IPR035996">
    <property type="entry name" value="4pyrrol_Methylase_sf"/>
</dbReference>
<dbReference type="InterPro" id="IPR012382">
    <property type="entry name" value="CobI/CbiL"/>
</dbReference>
<reference evidence="9 10" key="1">
    <citation type="submission" date="2024-01" db="EMBL/GenBank/DDBJ databases">
        <title>Genomic insights into the taxonomy and metabolism of the cyanobacterium Pannus brasiliensis CCIBt3594.</title>
        <authorList>
            <person name="Machado M."/>
            <person name="Botero N.B."/>
            <person name="Andreote A.P.D."/>
            <person name="Feitosa A.M.T."/>
            <person name="Popin R."/>
            <person name="Sivonen K."/>
            <person name="Fiore M.F."/>
        </authorList>
    </citation>
    <scope>NUCLEOTIDE SEQUENCE [LARGE SCALE GENOMIC DNA]</scope>
    <source>
        <strain evidence="9 10">CCIBt3594</strain>
    </source>
</reference>
<dbReference type="InterPro" id="IPR006364">
    <property type="entry name" value="CobI/CbiL/CobIJ_dom"/>
</dbReference>
<evidence type="ECO:0000256" key="6">
    <source>
        <dbReference type="ARBA" id="ARBA00022691"/>
    </source>
</evidence>
<dbReference type="RefSeq" id="WP_332867314.1">
    <property type="nucleotide sequence ID" value="NZ_JBAFSM010000062.1"/>
</dbReference>
<evidence type="ECO:0000259" key="8">
    <source>
        <dbReference type="Pfam" id="PF00590"/>
    </source>
</evidence>
<evidence type="ECO:0000313" key="10">
    <source>
        <dbReference type="Proteomes" id="UP001328733"/>
    </source>
</evidence>
<comment type="similarity">
    <text evidence="2 7">Belongs to the precorrin methyltransferase family.</text>
</comment>
<evidence type="ECO:0000313" key="9">
    <source>
        <dbReference type="EMBL" id="MEG3439837.1"/>
    </source>
</evidence>
<dbReference type="SUPFAM" id="SSF53790">
    <property type="entry name" value="Tetrapyrrole methylase"/>
    <property type="match status" value="1"/>
</dbReference>
<keyword evidence="4 9" id="KW-0489">Methyltransferase</keyword>
<dbReference type="GO" id="GO:0030788">
    <property type="term" value="F:precorrin-2 C20-methyltransferase activity"/>
    <property type="evidence" value="ECO:0007669"/>
    <property type="project" value="UniProtKB-EC"/>
</dbReference>
<name>A0AAW9QZC2_9CHRO</name>
<dbReference type="Gene3D" id="3.30.950.10">
    <property type="entry name" value="Methyltransferase, Cobalt-precorrin-4 Transmethylase, Domain 2"/>
    <property type="match status" value="1"/>
</dbReference>
<protein>
    <submittedName>
        <fullName evidence="9">Precorrin-2 C(20)-methyltransferase</fullName>
        <ecNumber evidence="9">2.1.1.130</ecNumber>
    </submittedName>
</protein>
<dbReference type="GO" id="GO:0032259">
    <property type="term" value="P:methylation"/>
    <property type="evidence" value="ECO:0007669"/>
    <property type="project" value="UniProtKB-KW"/>
</dbReference>
<organism evidence="9 10">
    <name type="scientific">Pannus brasiliensis CCIBt3594</name>
    <dbReference type="NCBI Taxonomy" id="1427578"/>
    <lineage>
        <taxon>Bacteria</taxon>
        <taxon>Bacillati</taxon>
        <taxon>Cyanobacteriota</taxon>
        <taxon>Cyanophyceae</taxon>
        <taxon>Oscillatoriophycideae</taxon>
        <taxon>Chroococcales</taxon>
        <taxon>Microcystaceae</taxon>
        <taxon>Pannus</taxon>
    </lineage>
</organism>
<gene>
    <name evidence="9" type="ORF">V0288_22100</name>
</gene>
<dbReference type="NCBIfam" id="NF004614">
    <property type="entry name" value="PRK05948.1"/>
    <property type="match status" value="1"/>
</dbReference>
<proteinExistence type="inferred from homology"/>
<keyword evidence="6" id="KW-0949">S-adenosyl-L-methionine</keyword>
<dbReference type="GO" id="GO:0009236">
    <property type="term" value="P:cobalamin biosynthetic process"/>
    <property type="evidence" value="ECO:0007669"/>
    <property type="project" value="UniProtKB-UniRule"/>
</dbReference>
<keyword evidence="5 9" id="KW-0808">Transferase</keyword>
<dbReference type="InterPro" id="IPR014777">
    <property type="entry name" value="4pyrrole_Mease_sub1"/>
</dbReference>